<evidence type="ECO:0000313" key="2">
    <source>
        <dbReference type="Proteomes" id="UP001367508"/>
    </source>
</evidence>
<dbReference type="Gene3D" id="3.40.50.300">
    <property type="entry name" value="P-loop containing nucleotide triphosphate hydrolases"/>
    <property type="match status" value="1"/>
</dbReference>
<evidence type="ECO:0000313" key="1">
    <source>
        <dbReference type="EMBL" id="KAK7361778.1"/>
    </source>
</evidence>
<dbReference type="AlphaFoldDB" id="A0AAN9N1X9"/>
<accession>A0AAN9N1X9</accession>
<dbReference type="InterPro" id="IPR027417">
    <property type="entry name" value="P-loop_NTPase"/>
</dbReference>
<reference evidence="1 2" key="1">
    <citation type="submission" date="2024-01" db="EMBL/GenBank/DDBJ databases">
        <title>The genomes of 5 underutilized Papilionoideae crops provide insights into root nodulation and disease resistanc.</title>
        <authorList>
            <person name="Jiang F."/>
        </authorList>
    </citation>
    <scope>NUCLEOTIDE SEQUENCE [LARGE SCALE GENOMIC DNA]</scope>
    <source>
        <strain evidence="1">LVBAO_FW01</strain>
        <tissue evidence="1">Leaves</tissue>
    </source>
</reference>
<keyword evidence="2" id="KW-1185">Reference proteome</keyword>
<organism evidence="1 2">
    <name type="scientific">Canavalia gladiata</name>
    <name type="common">Sword bean</name>
    <name type="synonym">Dolichos gladiatus</name>
    <dbReference type="NCBI Taxonomy" id="3824"/>
    <lineage>
        <taxon>Eukaryota</taxon>
        <taxon>Viridiplantae</taxon>
        <taxon>Streptophyta</taxon>
        <taxon>Embryophyta</taxon>
        <taxon>Tracheophyta</taxon>
        <taxon>Spermatophyta</taxon>
        <taxon>Magnoliopsida</taxon>
        <taxon>eudicotyledons</taxon>
        <taxon>Gunneridae</taxon>
        <taxon>Pentapetalae</taxon>
        <taxon>rosids</taxon>
        <taxon>fabids</taxon>
        <taxon>Fabales</taxon>
        <taxon>Fabaceae</taxon>
        <taxon>Papilionoideae</taxon>
        <taxon>50 kb inversion clade</taxon>
        <taxon>NPAAA clade</taxon>
        <taxon>indigoferoid/millettioid clade</taxon>
        <taxon>Phaseoleae</taxon>
        <taxon>Canavalia</taxon>
    </lineage>
</organism>
<gene>
    <name evidence="1" type="ORF">VNO77_03861</name>
</gene>
<sequence length="82" mass="9014">MNYCVSAHECWISGLIASSDPLKLSMANCIVKTTMALWLLGRENSLGWHEREEFLPALKDNQTLICAGETGSGKTTQTLQLS</sequence>
<dbReference type="EMBL" id="JAYMYQ010000001">
    <property type="protein sequence ID" value="KAK7361778.1"/>
    <property type="molecule type" value="Genomic_DNA"/>
</dbReference>
<comment type="caution">
    <text evidence="1">The sequence shown here is derived from an EMBL/GenBank/DDBJ whole genome shotgun (WGS) entry which is preliminary data.</text>
</comment>
<protein>
    <submittedName>
        <fullName evidence="1">Uncharacterized protein</fullName>
    </submittedName>
</protein>
<name>A0AAN9N1X9_CANGL</name>
<dbReference type="Proteomes" id="UP001367508">
    <property type="component" value="Unassembled WGS sequence"/>
</dbReference>
<dbReference type="SUPFAM" id="SSF52540">
    <property type="entry name" value="P-loop containing nucleoside triphosphate hydrolases"/>
    <property type="match status" value="1"/>
</dbReference>
<proteinExistence type="predicted"/>